<evidence type="ECO:0000313" key="8">
    <source>
        <dbReference type="EMBL" id="SEB63033.1"/>
    </source>
</evidence>
<feature type="transmembrane region" description="Helical" evidence="6">
    <location>
        <begin position="342"/>
        <end position="362"/>
    </location>
</feature>
<keyword evidence="5 6" id="KW-0472">Membrane</keyword>
<reference evidence="9" key="1">
    <citation type="submission" date="2016-10" db="EMBL/GenBank/DDBJ databases">
        <authorList>
            <person name="Varghese N."/>
            <person name="Submissions S."/>
        </authorList>
    </citation>
    <scope>NUCLEOTIDE SEQUENCE [LARGE SCALE GENOMIC DNA]</scope>
    <source>
        <strain evidence="9">DSM 44498</strain>
    </source>
</reference>
<evidence type="ECO:0000313" key="9">
    <source>
        <dbReference type="Proteomes" id="UP000183561"/>
    </source>
</evidence>
<feature type="transmembrane region" description="Helical" evidence="6">
    <location>
        <begin position="56"/>
        <end position="74"/>
    </location>
</feature>
<dbReference type="SUPFAM" id="SSF103473">
    <property type="entry name" value="MFS general substrate transporter"/>
    <property type="match status" value="1"/>
</dbReference>
<evidence type="ECO:0000256" key="4">
    <source>
        <dbReference type="ARBA" id="ARBA00022989"/>
    </source>
</evidence>
<dbReference type="RefSeq" id="WP_255315007.1">
    <property type="nucleotide sequence ID" value="NZ_FNSV01000005.1"/>
</dbReference>
<comment type="subcellular location">
    <subcellularLocation>
        <location evidence="1">Cell membrane</location>
        <topology evidence="1">Multi-pass membrane protein</topology>
    </subcellularLocation>
</comment>
<feature type="transmembrane region" description="Helical" evidence="6">
    <location>
        <begin position="441"/>
        <end position="464"/>
    </location>
</feature>
<keyword evidence="4 6" id="KW-1133">Transmembrane helix</keyword>
<dbReference type="InterPro" id="IPR011701">
    <property type="entry name" value="MFS"/>
</dbReference>
<dbReference type="InterPro" id="IPR036259">
    <property type="entry name" value="MFS_trans_sf"/>
</dbReference>
<feature type="transmembrane region" description="Helical" evidence="6">
    <location>
        <begin position="368"/>
        <end position="396"/>
    </location>
</feature>
<gene>
    <name evidence="8" type="ORF">SAMN04490239_0959</name>
</gene>
<dbReference type="InterPro" id="IPR020846">
    <property type="entry name" value="MFS_dom"/>
</dbReference>
<feature type="domain" description="Major facilitator superfamily (MFS) profile" evidence="7">
    <location>
        <begin position="19"/>
        <end position="468"/>
    </location>
</feature>
<keyword evidence="9" id="KW-1185">Reference proteome</keyword>
<feature type="transmembrane region" description="Helical" evidence="6">
    <location>
        <begin position="86"/>
        <end position="111"/>
    </location>
</feature>
<dbReference type="PANTHER" id="PTHR23501:SF197">
    <property type="entry name" value="COMD"/>
    <property type="match status" value="1"/>
</dbReference>
<dbReference type="Pfam" id="PF07690">
    <property type="entry name" value="MFS_1"/>
    <property type="match status" value="1"/>
</dbReference>
<feature type="transmembrane region" description="Helical" evidence="6">
    <location>
        <begin position="228"/>
        <end position="252"/>
    </location>
</feature>
<protein>
    <submittedName>
        <fullName evidence="8">Major Facilitator Superfamily protein</fullName>
    </submittedName>
</protein>
<feature type="transmembrane region" description="Helical" evidence="6">
    <location>
        <begin position="141"/>
        <end position="164"/>
    </location>
</feature>
<evidence type="ECO:0000256" key="6">
    <source>
        <dbReference type="SAM" id="Phobius"/>
    </source>
</evidence>
<dbReference type="EMBL" id="FNSV01000005">
    <property type="protein sequence ID" value="SEB63033.1"/>
    <property type="molecule type" value="Genomic_DNA"/>
</dbReference>
<feature type="transmembrane region" description="Helical" evidence="6">
    <location>
        <begin position="272"/>
        <end position="292"/>
    </location>
</feature>
<feature type="transmembrane region" description="Helical" evidence="6">
    <location>
        <begin position="20"/>
        <end position="44"/>
    </location>
</feature>
<dbReference type="Gene3D" id="1.20.1250.20">
    <property type="entry name" value="MFS general substrate transporter like domains"/>
    <property type="match status" value="1"/>
</dbReference>
<dbReference type="GO" id="GO:0022857">
    <property type="term" value="F:transmembrane transporter activity"/>
    <property type="evidence" value="ECO:0007669"/>
    <property type="project" value="InterPro"/>
</dbReference>
<evidence type="ECO:0000259" key="7">
    <source>
        <dbReference type="PROSITE" id="PS50850"/>
    </source>
</evidence>
<dbReference type="GO" id="GO:0005886">
    <property type="term" value="C:plasma membrane"/>
    <property type="evidence" value="ECO:0007669"/>
    <property type="project" value="UniProtKB-SubCell"/>
</dbReference>
<dbReference type="PANTHER" id="PTHR23501">
    <property type="entry name" value="MAJOR FACILITATOR SUPERFAMILY"/>
    <property type="match status" value="1"/>
</dbReference>
<dbReference type="CDD" id="cd17504">
    <property type="entry name" value="MFS_MMR_MDR_like"/>
    <property type="match status" value="1"/>
</dbReference>
<proteinExistence type="predicted"/>
<sequence>MSTLPVDTESTKPPATSAIVATLALAGIVVALMQTLVIPIIPHLPEYLDASASDTAWAVTATLLAAAVATPVMGRLGDMFGKRRMLLLSLVLLVIGSIVGALSSSLIPLIVGRTLQGLASGVIPLGISVMRDVVPKEKLAGAVAVMSASLGVGGAFGLPIAALIAEYADWHFLFWTSAVLGVFATALVTLVIPESPIRTGGTFDYVGAATLSTALITLLLAISKGSAWGWSSALILALITVTILALAAWGWWELRTTQPLVDLRVSMRRQVLLTNLASIVFGFAMFAATMVMPQIVQLPEATGYGLGGSMLTAGLVMAPFGMVLLVAAPVSSHLTNSYGPKITLMIGAVVVAVGYGVGIFMLHSIWQLVVTGVVIGIGTGLAYGAMPALIMAAVPASQTGAANSFNTLMRALGTSFASAIAGVVLAQMTTIMGNTAIPTESAFRVIMAVAAGSAIAALAVAVFLPRHHHALISSATSESTMATH</sequence>
<keyword evidence="2" id="KW-0813">Transport</keyword>
<feature type="transmembrane region" description="Helical" evidence="6">
    <location>
        <begin position="408"/>
        <end position="429"/>
    </location>
</feature>
<evidence type="ECO:0000256" key="2">
    <source>
        <dbReference type="ARBA" id="ARBA00022448"/>
    </source>
</evidence>
<dbReference type="PROSITE" id="PS50850">
    <property type="entry name" value="MFS"/>
    <property type="match status" value="1"/>
</dbReference>
<evidence type="ECO:0000256" key="5">
    <source>
        <dbReference type="ARBA" id="ARBA00023136"/>
    </source>
</evidence>
<feature type="transmembrane region" description="Helical" evidence="6">
    <location>
        <begin position="170"/>
        <end position="191"/>
    </location>
</feature>
<dbReference type="AlphaFoldDB" id="A0A1H4KX95"/>
<keyword evidence="3 6" id="KW-0812">Transmembrane</keyword>
<feature type="transmembrane region" description="Helical" evidence="6">
    <location>
        <begin position="203"/>
        <end position="222"/>
    </location>
</feature>
<dbReference type="Gene3D" id="1.20.1720.10">
    <property type="entry name" value="Multidrug resistance protein D"/>
    <property type="match status" value="1"/>
</dbReference>
<organism evidence="8 9">
    <name type="scientific">Rhodococcus koreensis</name>
    <dbReference type="NCBI Taxonomy" id="99653"/>
    <lineage>
        <taxon>Bacteria</taxon>
        <taxon>Bacillati</taxon>
        <taxon>Actinomycetota</taxon>
        <taxon>Actinomycetes</taxon>
        <taxon>Mycobacteriales</taxon>
        <taxon>Nocardiaceae</taxon>
        <taxon>Rhodococcus</taxon>
    </lineage>
</organism>
<accession>A0A1H4KX95</accession>
<dbReference type="Proteomes" id="UP000183561">
    <property type="component" value="Unassembled WGS sequence"/>
</dbReference>
<name>A0A1H4KX95_9NOCA</name>
<evidence type="ECO:0000256" key="3">
    <source>
        <dbReference type="ARBA" id="ARBA00022692"/>
    </source>
</evidence>
<feature type="transmembrane region" description="Helical" evidence="6">
    <location>
        <begin position="117"/>
        <end position="134"/>
    </location>
</feature>
<evidence type="ECO:0000256" key="1">
    <source>
        <dbReference type="ARBA" id="ARBA00004651"/>
    </source>
</evidence>
<feature type="transmembrane region" description="Helical" evidence="6">
    <location>
        <begin position="304"/>
        <end position="330"/>
    </location>
</feature>